<dbReference type="Proteomes" id="UP001432209">
    <property type="component" value="Chromosome"/>
</dbReference>
<name>A0ABZ2A4Q2_STRNV</name>
<evidence type="ECO:0000259" key="2">
    <source>
        <dbReference type="Pfam" id="PF04149"/>
    </source>
</evidence>
<proteinExistence type="predicted"/>
<dbReference type="Pfam" id="PF04149">
    <property type="entry name" value="DUF397"/>
    <property type="match status" value="1"/>
</dbReference>
<reference evidence="3" key="1">
    <citation type="submission" date="2022-10" db="EMBL/GenBank/DDBJ databases">
        <title>The complete genomes of actinobacterial strains from the NBC collection.</title>
        <authorList>
            <person name="Joergensen T.S."/>
            <person name="Alvarez Arevalo M."/>
            <person name="Sterndorff E.B."/>
            <person name="Faurdal D."/>
            <person name="Vuksanovic O."/>
            <person name="Mourched A.-S."/>
            <person name="Charusanti P."/>
            <person name="Shaw S."/>
            <person name="Blin K."/>
            <person name="Weber T."/>
        </authorList>
    </citation>
    <scope>NUCLEOTIDE SEQUENCE</scope>
    <source>
        <strain evidence="3">NBC_01432</strain>
    </source>
</reference>
<dbReference type="InterPro" id="IPR007278">
    <property type="entry name" value="DUF397"/>
</dbReference>
<keyword evidence="4" id="KW-1185">Reference proteome</keyword>
<organism evidence="3 4">
    <name type="scientific">Streptomyces niveus</name>
    <name type="common">Streptomyces spheroides</name>
    <dbReference type="NCBI Taxonomy" id="193462"/>
    <lineage>
        <taxon>Bacteria</taxon>
        <taxon>Bacillati</taxon>
        <taxon>Actinomycetota</taxon>
        <taxon>Actinomycetes</taxon>
        <taxon>Kitasatosporales</taxon>
        <taxon>Streptomycetaceae</taxon>
        <taxon>Streptomyces</taxon>
    </lineage>
</organism>
<dbReference type="EMBL" id="CP109495">
    <property type="protein sequence ID" value="WUX53680.1"/>
    <property type="molecule type" value="Genomic_DNA"/>
</dbReference>
<gene>
    <name evidence="3" type="ORF">OG442_20135</name>
</gene>
<accession>A0ABZ2A4Q2</accession>
<protein>
    <submittedName>
        <fullName evidence="3">DUF397 domain-containing protein</fullName>
    </submittedName>
</protein>
<evidence type="ECO:0000313" key="3">
    <source>
        <dbReference type="EMBL" id="WUX53680.1"/>
    </source>
</evidence>
<dbReference type="RefSeq" id="WP_329077296.1">
    <property type="nucleotide sequence ID" value="NZ_CP109495.1"/>
</dbReference>
<evidence type="ECO:0000256" key="1">
    <source>
        <dbReference type="SAM" id="MobiDB-lite"/>
    </source>
</evidence>
<feature type="domain" description="DUF397" evidence="2">
    <location>
        <begin position="11"/>
        <end position="58"/>
    </location>
</feature>
<feature type="region of interest" description="Disordered" evidence="1">
    <location>
        <begin position="1"/>
        <end position="21"/>
    </location>
</feature>
<evidence type="ECO:0000313" key="4">
    <source>
        <dbReference type="Proteomes" id="UP001432209"/>
    </source>
</evidence>
<sequence length="70" mass="7222">MNAPERIPNQAWRKSSYSNGNGGGCVEWAPAHIPTTGTVPVRDSKDPAGPVLTLTPATGSSVAGRGDKAY</sequence>
<feature type="region of interest" description="Disordered" evidence="1">
    <location>
        <begin position="36"/>
        <end position="70"/>
    </location>
</feature>